<dbReference type="OrthoDB" id="15372at2157"/>
<evidence type="ECO:0000256" key="2">
    <source>
        <dbReference type="ARBA" id="ARBA00012415"/>
    </source>
</evidence>
<dbReference type="GO" id="GO:0006011">
    <property type="term" value="P:UDP-alpha-D-glucose metabolic process"/>
    <property type="evidence" value="ECO:0007669"/>
    <property type="project" value="InterPro"/>
</dbReference>
<evidence type="ECO:0000313" key="8">
    <source>
        <dbReference type="Proteomes" id="UP000277582"/>
    </source>
</evidence>
<sequence length="273" mass="31281">MIRKAVITAAGLGTRLLPMSKELPKEMLPIYVRGQNGIVLKPLLQAVFEQLYCFGIREFCFVVGRGKRAIEDHFTPDWSFIKRMNEKGKERIASELSNFYRMVEKSNIMWVNQPEPMGFGHAVLMARPFVKNERFLVCAGDTYIISNDFLKRMAEKSSDAVLLLQRVEDPRQYGVALVEESRVLKVVEKPEKPISNLAIMPFYVFNQEIMDILETLEPGVGGEIQLTDGIQKLIERGRKVEFVLLRDDEIRLDIGTPETYWDAIKSSYEVARG</sequence>
<dbReference type="GO" id="GO:0003983">
    <property type="term" value="F:UTP:glucose-1-phosphate uridylyltransferase activity"/>
    <property type="evidence" value="ECO:0007669"/>
    <property type="project" value="UniProtKB-EC"/>
</dbReference>
<dbReference type="Proteomes" id="UP000277582">
    <property type="component" value="Unassembled WGS sequence"/>
</dbReference>
<accession>A0A3R9PJ79</accession>
<reference evidence="7 8" key="1">
    <citation type="submission" date="2018-10" db="EMBL/GenBank/DDBJ databases">
        <title>Co-occurring genomic capacity for anaerobic methane metabolism and dissimilatory sulfite reduction discovered in the Korarchaeota.</title>
        <authorList>
            <person name="Mckay L.J."/>
            <person name="Dlakic M."/>
            <person name="Fields M.W."/>
            <person name="Delmont T.O."/>
            <person name="Eren A.M."/>
            <person name="Jay Z.J."/>
            <person name="Klingelsmith K.B."/>
            <person name="Rusch D.B."/>
            <person name="Inskeep W.P."/>
        </authorList>
    </citation>
    <scope>NUCLEOTIDE SEQUENCE [LARGE SCALE GENOMIC DNA]</scope>
    <source>
        <strain evidence="7 8">MDKW</strain>
    </source>
</reference>
<dbReference type="RefSeq" id="WP_125671345.1">
    <property type="nucleotide sequence ID" value="NZ_RCOS01000083.1"/>
</dbReference>
<evidence type="ECO:0000313" key="7">
    <source>
        <dbReference type="EMBL" id="RSN74923.1"/>
    </source>
</evidence>
<dbReference type="PANTHER" id="PTHR43197:SF1">
    <property type="entry name" value="UTP--GLUCOSE-1-PHOSPHATE URIDYLYLTRANSFERASE"/>
    <property type="match status" value="1"/>
</dbReference>
<evidence type="ECO:0000256" key="5">
    <source>
        <dbReference type="ARBA" id="ARBA00048128"/>
    </source>
</evidence>
<keyword evidence="4" id="KW-0548">Nucleotidyltransferase</keyword>
<evidence type="ECO:0000256" key="1">
    <source>
        <dbReference type="ARBA" id="ARBA00006890"/>
    </source>
</evidence>
<dbReference type="PANTHER" id="PTHR43197">
    <property type="entry name" value="UTP--GLUCOSE-1-PHOSPHATE URIDYLYLTRANSFERASE"/>
    <property type="match status" value="1"/>
</dbReference>
<dbReference type="Gene3D" id="3.90.550.10">
    <property type="entry name" value="Spore Coat Polysaccharide Biosynthesis Protein SpsA, Chain A"/>
    <property type="match status" value="1"/>
</dbReference>
<organism evidence="7 8">
    <name type="scientific">Candidatus Methanodesulfokora washburnensis</name>
    <dbReference type="NCBI Taxonomy" id="2478471"/>
    <lineage>
        <taxon>Archaea</taxon>
        <taxon>Thermoproteota</taxon>
        <taxon>Candidatus Korarchaeia</taxon>
        <taxon>Candidatus Korarchaeia incertae sedis</taxon>
        <taxon>Candidatus Methanodesulfokora</taxon>
    </lineage>
</organism>
<protein>
    <recommendedName>
        <fullName evidence="2">UTP--glucose-1-phosphate uridylyltransferase</fullName>
        <ecNumber evidence="2">2.7.7.9</ecNumber>
    </recommendedName>
</protein>
<gene>
    <name evidence="7" type="ORF">D6D85_07210</name>
</gene>
<dbReference type="AlphaFoldDB" id="A0A3R9PJ79"/>
<dbReference type="Pfam" id="PF00483">
    <property type="entry name" value="NTP_transferase"/>
    <property type="match status" value="1"/>
</dbReference>
<dbReference type="EMBL" id="RCOS01000083">
    <property type="protein sequence ID" value="RSN74923.1"/>
    <property type="molecule type" value="Genomic_DNA"/>
</dbReference>
<comment type="catalytic activity">
    <reaction evidence="5">
        <text>alpha-D-glucose 1-phosphate + UTP + H(+) = UDP-alpha-D-glucose + diphosphate</text>
        <dbReference type="Rhea" id="RHEA:19889"/>
        <dbReference type="ChEBI" id="CHEBI:15378"/>
        <dbReference type="ChEBI" id="CHEBI:33019"/>
        <dbReference type="ChEBI" id="CHEBI:46398"/>
        <dbReference type="ChEBI" id="CHEBI:58601"/>
        <dbReference type="ChEBI" id="CHEBI:58885"/>
        <dbReference type="EC" id="2.7.7.9"/>
    </reaction>
</comment>
<dbReference type="SUPFAM" id="SSF53448">
    <property type="entry name" value="Nucleotide-diphospho-sugar transferases"/>
    <property type="match status" value="1"/>
</dbReference>
<name>A0A3R9PJ79_9CREN</name>
<evidence type="ECO:0000256" key="3">
    <source>
        <dbReference type="ARBA" id="ARBA00022679"/>
    </source>
</evidence>
<comment type="caution">
    <text evidence="7">The sequence shown here is derived from an EMBL/GenBank/DDBJ whole genome shotgun (WGS) entry which is preliminary data.</text>
</comment>
<dbReference type="EC" id="2.7.7.9" evidence="2"/>
<comment type="similarity">
    <text evidence="1">Belongs to the UDPGP type 2 family.</text>
</comment>
<dbReference type="InterPro" id="IPR029044">
    <property type="entry name" value="Nucleotide-diphossugar_trans"/>
</dbReference>
<dbReference type="InterPro" id="IPR005771">
    <property type="entry name" value="GalU_uridylyltTrfase_bac/arc"/>
</dbReference>
<proteinExistence type="inferred from homology"/>
<evidence type="ECO:0000259" key="6">
    <source>
        <dbReference type="Pfam" id="PF00483"/>
    </source>
</evidence>
<evidence type="ECO:0000256" key="4">
    <source>
        <dbReference type="ARBA" id="ARBA00022695"/>
    </source>
</evidence>
<keyword evidence="3" id="KW-0808">Transferase</keyword>
<dbReference type="InterPro" id="IPR005835">
    <property type="entry name" value="NTP_transferase_dom"/>
</dbReference>
<keyword evidence="8" id="KW-1185">Reference proteome</keyword>
<feature type="domain" description="Nucleotidyl transferase" evidence="6">
    <location>
        <begin position="4"/>
        <end position="265"/>
    </location>
</feature>